<comment type="caution">
    <text evidence="1">The sequence shown here is derived from an EMBL/GenBank/DDBJ whole genome shotgun (WGS) entry which is preliminary data.</text>
</comment>
<dbReference type="EMBL" id="JAHQIW010001919">
    <property type="protein sequence ID" value="KAJ1354040.1"/>
    <property type="molecule type" value="Genomic_DNA"/>
</dbReference>
<evidence type="ECO:0000313" key="2">
    <source>
        <dbReference type="Proteomes" id="UP001196413"/>
    </source>
</evidence>
<sequence length="162" mass="18144">MSLFWERAVSTTPCALNVEHPKVNETFGAQQSQTGNWDNINLGSVSSPQQYHWNDHVDVLTNRNHSSTPTYSDSYGAAVMSTNEQGTQNVTYPSSTGNCVQSTNNSYIGVLDRSEIIQQEEQQSRHPKLPIPPLVPSQRVQHTLIPTKHHTQEMKNQSQNAE</sequence>
<gene>
    <name evidence="1" type="ORF">KIN20_010842</name>
</gene>
<organism evidence="1 2">
    <name type="scientific">Parelaphostrongylus tenuis</name>
    <name type="common">Meningeal worm</name>
    <dbReference type="NCBI Taxonomy" id="148309"/>
    <lineage>
        <taxon>Eukaryota</taxon>
        <taxon>Metazoa</taxon>
        <taxon>Ecdysozoa</taxon>
        <taxon>Nematoda</taxon>
        <taxon>Chromadorea</taxon>
        <taxon>Rhabditida</taxon>
        <taxon>Rhabditina</taxon>
        <taxon>Rhabditomorpha</taxon>
        <taxon>Strongyloidea</taxon>
        <taxon>Metastrongylidae</taxon>
        <taxon>Parelaphostrongylus</taxon>
    </lineage>
</organism>
<proteinExistence type="predicted"/>
<evidence type="ECO:0000313" key="1">
    <source>
        <dbReference type="EMBL" id="KAJ1354040.1"/>
    </source>
</evidence>
<reference evidence="1" key="1">
    <citation type="submission" date="2021-06" db="EMBL/GenBank/DDBJ databases">
        <title>Parelaphostrongylus tenuis whole genome reference sequence.</title>
        <authorList>
            <person name="Garwood T.J."/>
            <person name="Larsen P.A."/>
            <person name="Fountain-Jones N.M."/>
            <person name="Garbe J.R."/>
            <person name="Macchietto M.G."/>
            <person name="Kania S.A."/>
            <person name="Gerhold R.W."/>
            <person name="Richards J.E."/>
            <person name="Wolf T.M."/>
        </authorList>
    </citation>
    <scope>NUCLEOTIDE SEQUENCE</scope>
    <source>
        <strain evidence="1">MNPRO001-30</strain>
        <tissue evidence="1">Meninges</tissue>
    </source>
</reference>
<dbReference type="AlphaFoldDB" id="A0AAD5QM31"/>
<feature type="non-terminal residue" evidence="1">
    <location>
        <position position="1"/>
    </location>
</feature>
<accession>A0AAD5QM31</accession>
<keyword evidence="2" id="KW-1185">Reference proteome</keyword>
<protein>
    <submittedName>
        <fullName evidence="1">Uncharacterized protein</fullName>
    </submittedName>
</protein>
<dbReference type="Proteomes" id="UP001196413">
    <property type="component" value="Unassembled WGS sequence"/>
</dbReference>
<name>A0AAD5QM31_PARTN</name>